<evidence type="ECO:0008006" key="3">
    <source>
        <dbReference type="Google" id="ProtNLM"/>
    </source>
</evidence>
<reference evidence="2" key="1">
    <citation type="submission" date="2015-03" db="EMBL/GenBank/DDBJ databases">
        <authorList>
            <consortium name="Pathogen Informatics"/>
        </authorList>
    </citation>
    <scope>NUCLEOTIDE SEQUENCE [LARGE SCALE GENOMIC DNA]</scope>
    <source>
        <strain evidence="2">R148</strain>
    </source>
</reference>
<organism evidence="1 2">
    <name type="scientific">Yersinia intermedia</name>
    <dbReference type="NCBI Taxonomy" id="631"/>
    <lineage>
        <taxon>Bacteria</taxon>
        <taxon>Pseudomonadati</taxon>
        <taxon>Pseudomonadota</taxon>
        <taxon>Gammaproteobacteria</taxon>
        <taxon>Enterobacterales</taxon>
        <taxon>Yersiniaceae</taxon>
        <taxon>Yersinia</taxon>
    </lineage>
</organism>
<gene>
    <name evidence="1" type="ORF">ERS008476_03576</name>
</gene>
<dbReference type="AlphaFoldDB" id="A0A0H5M0F7"/>
<dbReference type="RefSeq" id="WP_053010150.1">
    <property type="nucleotide sequence ID" value="NZ_CWJI01000014.1"/>
</dbReference>
<evidence type="ECO:0000313" key="1">
    <source>
        <dbReference type="EMBL" id="CRY56532.1"/>
    </source>
</evidence>
<evidence type="ECO:0000313" key="2">
    <source>
        <dbReference type="Proteomes" id="UP000043316"/>
    </source>
</evidence>
<protein>
    <recommendedName>
        <fullName evidence="3">Fimbrial protein</fullName>
    </recommendedName>
</protein>
<dbReference type="EMBL" id="CWJI01000014">
    <property type="protein sequence ID" value="CRY56532.1"/>
    <property type="molecule type" value="Genomic_DNA"/>
</dbReference>
<accession>A0A0H5M0F7</accession>
<dbReference type="Proteomes" id="UP000043316">
    <property type="component" value="Unassembled WGS sequence"/>
</dbReference>
<name>A0A0H5M0F7_YERIN</name>
<sequence length="533" mass="57629">MLTNKVIPLVVFTAAFYQPVAISAQVTVLPDAEQTQYIFIENSADSNYFVTPTAAVLPHMAGVKSSSARGNNGLTLGYIDNGQMTELAANNRLDMWLENSNIQRPLTGFRCGGGAVCSGLPQSIDEKGFYGVTLPVSGSRGAQGMMSDSFYYYLAQRPVGDVLRMDINLCSTSEEYDASNGARCKDRELANWSKRSVSHQKVAHLRLKEVNAVSQILINTDGIPVVGQDSADCRNHSLAGQTGIMCKMLSYDLNASANINNSAIHLYPVINNPLLVSATAANDIKFSLNGNDWKSTSGSNDYFTFNEMKGNQGIYVYFSSQFFKQMLKQGNLQTRDLLHFRFVNNASVGAGYYDISSSNELIIQPRDFELTITSTDGSANPQRQGSVGVGHAPLVFDYNLSTSGMTQADSVKIMVSGPSQKIGGIDYCIFSSADNSIQVPFPAQLNVSGTRGAASRFSASCNSQWFDITNIGWGTSRAKDNPAVIGTRESANVSFVIPMDAPVSLKTVSGDSWLGEVSASGEIHVQATWNDSY</sequence>
<proteinExistence type="predicted"/>